<dbReference type="VEuPathDB" id="MicrosporidiaDB:CWI39_1199p0010"/>
<dbReference type="SUPFAM" id="SSF56112">
    <property type="entry name" value="Protein kinase-like (PK-like)"/>
    <property type="match status" value="1"/>
</dbReference>
<dbReference type="GO" id="GO:0004672">
    <property type="term" value="F:protein kinase activity"/>
    <property type="evidence" value="ECO:0007669"/>
    <property type="project" value="InterPro"/>
</dbReference>
<feature type="domain" description="Protein kinase" evidence="2">
    <location>
        <begin position="1"/>
        <end position="212"/>
    </location>
</feature>
<keyword evidence="3" id="KW-0418">Kinase</keyword>
<keyword evidence="1" id="KW-1133">Transmembrane helix</keyword>
<keyword evidence="3" id="KW-0808">Transferase</keyword>
<name>A0A4Q9L704_9MICR</name>
<evidence type="ECO:0000313" key="3">
    <source>
        <dbReference type="EMBL" id="TBU03314.1"/>
    </source>
</evidence>
<keyword evidence="4" id="KW-1185">Reference proteome</keyword>
<comment type="caution">
    <text evidence="3">The sequence shown here is derived from an EMBL/GenBank/DDBJ whole genome shotgun (WGS) entry which is preliminary data.</text>
</comment>
<sequence>MRTKEKYALKIQKIQLSAFFHTVSLFKKYLKHENIVKFYASNKDKTYEYLLFEYLPITLFAHLKECKETVGNFMLIMKQMLDVLNFLQNQKIIFMDFKFDNVMLEDDLKVKVIDFGMAVVTSEDTDYSHLRKIDLKKNPEAAYLAPERRNREKFGCNSDVYSFGYCSKMYMNNILSQNDSFSRDGNDFFKKCLEDDPEKRITADLALLHPFFNVIYNFIFCFSNFENFEALKDGKKIRIKDKILYFEHPEYSFVLHCCCSKNKKEFTKLKEVPNEIFSQQESSKQLPPKILYYRAIIGNDVLPIQHLTFSYYNELKAVFLILKKERRRKLIILSSIVLVISLLVIGAFAFVYYLRKKKHRN</sequence>
<dbReference type="InterPro" id="IPR000719">
    <property type="entry name" value="Prot_kinase_dom"/>
</dbReference>
<proteinExistence type="predicted"/>
<dbReference type="Gene3D" id="1.10.510.10">
    <property type="entry name" value="Transferase(Phosphotransferase) domain 1"/>
    <property type="match status" value="1"/>
</dbReference>
<evidence type="ECO:0000259" key="2">
    <source>
        <dbReference type="PROSITE" id="PS50011"/>
    </source>
</evidence>
<dbReference type="CDD" id="cd00180">
    <property type="entry name" value="PKc"/>
    <property type="match status" value="1"/>
</dbReference>
<dbReference type="VEuPathDB" id="MicrosporidiaDB:CWI36_0945p0020"/>
<organism evidence="3 4">
    <name type="scientific">Hamiltosporidium magnivora</name>
    <dbReference type="NCBI Taxonomy" id="148818"/>
    <lineage>
        <taxon>Eukaryota</taxon>
        <taxon>Fungi</taxon>
        <taxon>Fungi incertae sedis</taxon>
        <taxon>Microsporidia</taxon>
        <taxon>Dubosqiidae</taxon>
        <taxon>Hamiltosporidium</taxon>
    </lineage>
</organism>
<feature type="transmembrane region" description="Helical" evidence="1">
    <location>
        <begin position="330"/>
        <end position="354"/>
    </location>
</feature>
<dbReference type="GO" id="GO:0005524">
    <property type="term" value="F:ATP binding"/>
    <property type="evidence" value="ECO:0007669"/>
    <property type="project" value="InterPro"/>
</dbReference>
<evidence type="ECO:0000256" key="1">
    <source>
        <dbReference type="SAM" id="Phobius"/>
    </source>
</evidence>
<gene>
    <name evidence="3" type="ORF">CWI36_0945p0020</name>
</gene>
<dbReference type="InterPro" id="IPR011009">
    <property type="entry name" value="Kinase-like_dom_sf"/>
</dbReference>
<evidence type="ECO:0000313" key="4">
    <source>
        <dbReference type="Proteomes" id="UP000291404"/>
    </source>
</evidence>
<dbReference type="PROSITE" id="PS50011">
    <property type="entry name" value="PROTEIN_KINASE_DOM"/>
    <property type="match status" value="1"/>
</dbReference>
<dbReference type="Proteomes" id="UP000291404">
    <property type="component" value="Unassembled WGS sequence"/>
</dbReference>
<accession>A0A4Q9L704</accession>
<keyword evidence="1" id="KW-0472">Membrane</keyword>
<dbReference type="EMBL" id="PITI01000945">
    <property type="protein sequence ID" value="TBU03314.1"/>
    <property type="molecule type" value="Genomic_DNA"/>
</dbReference>
<dbReference type="Pfam" id="PF00069">
    <property type="entry name" value="Pkinase"/>
    <property type="match status" value="1"/>
</dbReference>
<keyword evidence="1" id="KW-0812">Transmembrane</keyword>
<dbReference type="STRING" id="148818.A0A4Q9L704"/>
<dbReference type="AlphaFoldDB" id="A0A4Q9L704"/>
<protein>
    <submittedName>
        <fullName evidence="3">Protein kinase</fullName>
    </submittedName>
</protein>
<reference evidence="3 4" key="1">
    <citation type="submission" date="2017-12" db="EMBL/GenBank/DDBJ databases">
        <authorList>
            <person name="Pombert J.-F."/>
            <person name="Haag K.L."/>
            <person name="Ebert D."/>
        </authorList>
    </citation>
    <scope>NUCLEOTIDE SEQUENCE [LARGE SCALE GENOMIC DNA]</scope>
    <source>
        <strain evidence="3">BE-OM-2</strain>
    </source>
</reference>
<dbReference type="PANTHER" id="PTHR24347">
    <property type="entry name" value="SERINE/THREONINE-PROTEIN KINASE"/>
    <property type="match status" value="1"/>
</dbReference>